<name>A0A5K7XYQ6_9VIRU</name>
<reference evidence="1" key="1">
    <citation type="journal article" date="2020" name="Sci. Rep.">
        <title>A novel Asfarvirus-like virus identified as a potential cause of mass mortality of abalone.</title>
        <authorList>
            <person name="Matsuyama T."/>
            <person name="Takano T."/>
            <person name="Nishiki I."/>
            <person name="Fujiwara A."/>
            <person name="Kiryu I."/>
            <person name="Inada M."/>
            <person name="Sakai T."/>
            <person name="Terashima S."/>
            <person name="Matsuura Y."/>
            <person name="Isowa K."/>
            <person name="Nakayasu C."/>
        </authorList>
    </citation>
    <scope>NUCLEOTIDE SEQUENCE</scope>
</reference>
<evidence type="ECO:0000313" key="1">
    <source>
        <dbReference type="EMBL" id="BBO54105.1"/>
    </source>
</evidence>
<organism evidence="1">
    <name type="scientific">Abalone asfa-like virus</name>
    <dbReference type="NCBI Taxonomy" id="2839893"/>
    <lineage>
        <taxon>Viruses</taxon>
        <taxon>Varidnaviria</taxon>
        <taxon>Bamfordvirae</taxon>
        <taxon>Nucleocytoviricota</taxon>
        <taxon>Pokkesviricetes</taxon>
        <taxon>Asfuvirales</taxon>
        <taxon>Asfarviridae</taxon>
    </lineage>
</organism>
<protein>
    <submittedName>
        <fullName evidence="1">Uncharacterized protein</fullName>
    </submittedName>
</protein>
<sequence>MEQFKNIFMHIPLSARLTTENSHLTNLKILYQIIAEGYKMGDWLFAAFLLQPNLFPPTVVYVCLKQYLNRISFYEKIKLLYKTRSSLLFYCIFPIFFPHRWAEQVYYEKSCILHLFILKALKKSLKIKAPEICEVYEGYRDLFKNYIKQIPDKEVKKSFQDQWDFDYIPSVQTILQLMQKTYLELNLYNIWCVNLRDELIFDLPIKNLVITQPVVLQQSIIDHYMLWETVEDKSIKYLKAKLDDDN</sequence>
<accession>A0A5K7XYQ6</accession>
<dbReference type="EMBL" id="LC506465">
    <property type="protein sequence ID" value="BBO54105.1"/>
    <property type="molecule type" value="Genomic_DNA"/>
</dbReference>
<proteinExistence type="predicted"/>